<dbReference type="InterPro" id="IPR036291">
    <property type="entry name" value="NAD(P)-bd_dom_sf"/>
</dbReference>
<dbReference type="InterPro" id="IPR020843">
    <property type="entry name" value="ER"/>
</dbReference>
<dbReference type="RefSeq" id="WP_104419927.1">
    <property type="nucleotide sequence ID" value="NZ_PTJC01000006.1"/>
</dbReference>
<evidence type="ECO:0000313" key="4">
    <source>
        <dbReference type="Proteomes" id="UP000237662"/>
    </source>
</evidence>
<dbReference type="SMART" id="SM00829">
    <property type="entry name" value="PKS_ER"/>
    <property type="match status" value="1"/>
</dbReference>
<dbReference type="GO" id="GO:0016491">
    <property type="term" value="F:oxidoreductase activity"/>
    <property type="evidence" value="ECO:0007669"/>
    <property type="project" value="UniProtKB-KW"/>
</dbReference>
<sequence length="315" mass="33703">MKAYTLTSPDGPDGLRLADVEMPRPGPGEVLIEVRALSLNPVDFKTAHGKALYGSLREEDPIILGWDVAGRIKEVGEGAGKFVAGQDVFGMVNFPGHGKAYAQYVTAPVSQLVLKPETIDFHEAAAATLAALTAWQNLIEIADIKAGQRVLIHAAGGGVGHFAIQLAKERGAYVIGTGSRSKQDFIRELGADEAINYEEVDFEDILSPVDVVLDSLGPEHLNRSLTVVKPGGKLLTIAAGLSDSLKERAEFKSVELHHHLVQSSGANMEEIASRLADDRLKAHVSKTYAFANLPAALRELEGGSTRGKLIVTLDQ</sequence>
<reference evidence="3 4" key="1">
    <citation type="submission" date="2018-02" db="EMBL/GenBank/DDBJ databases">
        <title>Genomic Encyclopedia of Archaeal and Bacterial Type Strains, Phase II (KMG-II): from individual species to whole genera.</title>
        <authorList>
            <person name="Goeker M."/>
        </authorList>
    </citation>
    <scope>NUCLEOTIDE SEQUENCE [LARGE SCALE GENOMIC DNA]</scope>
    <source>
        <strain evidence="3 4">DSM 29526</strain>
    </source>
</reference>
<evidence type="ECO:0000313" key="3">
    <source>
        <dbReference type="EMBL" id="PPK85426.1"/>
    </source>
</evidence>
<dbReference type="InterPro" id="IPR050700">
    <property type="entry name" value="YIM1/Zinc_Alcohol_DH_Fams"/>
</dbReference>
<dbReference type="PANTHER" id="PTHR11695">
    <property type="entry name" value="ALCOHOL DEHYDROGENASE RELATED"/>
    <property type="match status" value="1"/>
</dbReference>
<dbReference type="AlphaFoldDB" id="A0A2S6I2L7"/>
<dbReference type="OrthoDB" id="648910at2"/>
<dbReference type="SUPFAM" id="SSF51735">
    <property type="entry name" value="NAD(P)-binding Rossmann-fold domains"/>
    <property type="match status" value="1"/>
</dbReference>
<dbReference type="InterPro" id="IPR013154">
    <property type="entry name" value="ADH-like_N"/>
</dbReference>
<keyword evidence="1" id="KW-0560">Oxidoreductase</keyword>
<evidence type="ECO:0000259" key="2">
    <source>
        <dbReference type="SMART" id="SM00829"/>
    </source>
</evidence>
<dbReference type="Gene3D" id="3.90.180.10">
    <property type="entry name" value="Medium-chain alcohol dehydrogenases, catalytic domain"/>
    <property type="match status" value="1"/>
</dbReference>
<dbReference type="Pfam" id="PF13602">
    <property type="entry name" value="ADH_zinc_N_2"/>
    <property type="match status" value="1"/>
</dbReference>
<dbReference type="Proteomes" id="UP000237662">
    <property type="component" value="Unassembled WGS sequence"/>
</dbReference>
<dbReference type="CDD" id="cd05289">
    <property type="entry name" value="MDR_like_2"/>
    <property type="match status" value="1"/>
</dbReference>
<dbReference type="PROSITE" id="PS01162">
    <property type="entry name" value="QOR_ZETA_CRYSTAL"/>
    <property type="match status" value="1"/>
</dbReference>
<dbReference type="PANTHER" id="PTHR11695:SF294">
    <property type="entry name" value="RETICULON-4-INTERACTING PROTEIN 1, MITOCHONDRIAL"/>
    <property type="match status" value="1"/>
</dbReference>
<comment type="caution">
    <text evidence="3">The sequence shown here is derived from an EMBL/GenBank/DDBJ whole genome shotgun (WGS) entry which is preliminary data.</text>
</comment>
<feature type="domain" description="Enoyl reductase (ER)" evidence="2">
    <location>
        <begin position="11"/>
        <end position="311"/>
    </location>
</feature>
<gene>
    <name evidence="3" type="ORF">CLV84_2323</name>
</gene>
<dbReference type="Gene3D" id="3.40.50.720">
    <property type="entry name" value="NAD(P)-binding Rossmann-like Domain"/>
    <property type="match status" value="1"/>
</dbReference>
<evidence type="ECO:0000256" key="1">
    <source>
        <dbReference type="ARBA" id="ARBA00023002"/>
    </source>
</evidence>
<dbReference type="EMBL" id="PTJC01000006">
    <property type="protein sequence ID" value="PPK85426.1"/>
    <property type="molecule type" value="Genomic_DNA"/>
</dbReference>
<dbReference type="SUPFAM" id="SSF50129">
    <property type="entry name" value="GroES-like"/>
    <property type="match status" value="1"/>
</dbReference>
<keyword evidence="4" id="KW-1185">Reference proteome</keyword>
<proteinExistence type="predicted"/>
<organism evidence="3 4">
    <name type="scientific">Neolewinella xylanilytica</name>
    <dbReference type="NCBI Taxonomy" id="1514080"/>
    <lineage>
        <taxon>Bacteria</taxon>
        <taxon>Pseudomonadati</taxon>
        <taxon>Bacteroidota</taxon>
        <taxon>Saprospiria</taxon>
        <taxon>Saprospirales</taxon>
        <taxon>Lewinellaceae</taxon>
        <taxon>Neolewinella</taxon>
    </lineage>
</organism>
<protein>
    <submittedName>
        <fullName evidence="3">NADPH:quinone reductase-like Zn-dependent oxidoreductase</fullName>
    </submittedName>
</protein>
<dbReference type="GO" id="GO:0008270">
    <property type="term" value="F:zinc ion binding"/>
    <property type="evidence" value="ECO:0007669"/>
    <property type="project" value="InterPro"/>
</dbReference>
<accession>A0A2S6I2L7</accession>
<dbReference type="Pfam" id="PF08240">
    <property type="entry name" value="ADH_N"/>
    <property type="match status" value="1"/>
</dbReference>
<name>A0A2S6I2L7_9BACT</name>
<dbReference type="InterPro" id="IPR002364">
    <property type="entry name" value="Quin_OxRdtase/zeta-crystal_CS"/>
</dbReference>
<dbReference type="InterPro" id="IPR011032">
    <property type="entry name" value="GroES-like_sf"/>
</dbReference>